<evidence type="ECO:0000313" key="2">
    <source>
        <dbReference type="Proteomes" id="UP001355056"/>
    </source>
</evidence>
<reference evidence="1 2" key="1">
    <citation type="journal article" date="2016" name="Int. J. Syst. Evol. Microbiol.">
        <title>Lysobacter erysipheiresistens sp. nov., an antagonist of powdery mildew, isolated from tobacco-cultivated soil.</title>
        <authorList>
            <person name="Xie B."/>
            <person name="Li T."/>
            <person name="Lin X."/>
            <person name="Wang C.J."/>
            <person name="Chen Y.J."/>
            <person name="Liu W.J."/>
            <person name="Zhao Z.W."/>
        </authorList>
    </citation>
    <scope>NUCLEOTIDE SEQUENCE [LARGE SCALE GENOMIC DNA]</scope>
    <source>
        <strain evidence="1 2">RS-LYSO-3</strain>
    </source>
</reference>
<dbReference type="EMBL" id="JAXGFP010000001">
    <property type="protein sequence ID" value="MEG3182658.1"/>
    <property type="molecule type" value="Genomic_DNA"/>
</dbReference>
<name>A0ABU7YUT6_9GAMM</name>
<comment type="caution">
    <text evidence="1">The sequence shown here is derived from an EMBL/GenBank/DDBJ whole genome shotgun (WGS) entry which is preliminary data.</text>
</comment>
<organism evidence="1 2">
    <name type="scientific">Novilysobacter erysipheiresistens</name>
    <dbReference type="NCBI Taxonomy" id="1749332"/>
    <lineage>
        <taxon>Bacteria</taxon>
        <taxon>Pseudomonadati</taxon>
        <taxon>Pseudomonadota</taxon>
        <taxon>Gammaproteobacteria</taxon>
        <taxon>Lysobacterales</taxon>
        <taxon>Lysobacteraceae</taxon>
        <taxon>Novilysobacter</taxon>
    </lineage>
</organism>
<protein>
    <submittedName>
        <fullName evidence="1">Uncharacterized protein</fullName>
    </submittedName>
</protein>
<keyword evidence="2" id="KW-1185">Reference proteome</keyword>
<dbReference type="Proteomes" id="UP001355056">
    <property type="component" value="Unassembled WGS sequence"/>
</dbReference>
<accession>A0ABU7YUT6</accession>
<dbReference type="RefSeq" id="WP_332613980.1">
    <property type="nucleotide sequence ID" value="NZ_JAXGFP010000001.1"/>
</dbReference>
<evidence type="ECO:0000313" key="1">
    <source>
        <dbReference type="EMBL" id="MEG3182658.1"/>
    </source>
</evidence>
<gene>
    <name evidence="1" type="ORF">SNE34_01335</name>
</gene>
<proteinExistence type="predicted"/>
<sequence>MSAPRWYDRAAEQIDADYDDGLIDSREHHEQMRDLNAELREAAEEEARQAYDGYMGCW</sequence>